<dbReference type="AlphaFoldDB" id="A0A6J4P2G0"/>
<dbReference type="GO" id="GO:0051537">
    <property type="term" value="F:2 iron, 2 sulfur cluster binding"/>
    <property type="evidence" value="ECO:0007669"/>
    <property type="project" value="UniProtKB-KW"/>
</dbReference>
<evidence type="ECO:0000256" key="4">
    <source>
        <dbReference type="ARBA" id="ARBA00023014"/>
    </source>
</evidence>
<evidence type="ECO:0000259" key="5">
    <source>
        <dbReference type="SMART" id="SM00704"/>
    </source>
</evidence>
<sequence length="70" mass="7454">MSGPPQHDHPDVVLCPGGPVLVRGAHTVQDADGQVHEVRRPVVALCRCAKSARLPFCDGTHKLLPEGARP</sequence>
<dbReference type="SMART" id="SM00704">
    <property type="entry name" value="ZnF_CDGSH"/>
    <property type="match status" value="1"/>
</dbReference>
<keyword evidence="4" id="KW-0411">Iron-sulfur</keyword>
<dbReference type="Pfam" id="PF09360">
    <property type="entry name" value="zf-CDGSH"/>
    <property type="match status" value="1"/>
</dbReference>
<name>A0A6J4P2G0_9ACTN</name>
<dbReference type="Gene3D" id="3.40.5.90">
    <property type="entry name" value="CDGSH iron-sulfur domain, mitoNEET-type"/>
    <property type="match status" value="1"/>
</dbReference>
<dbReference type="RefSeq" id="WP_295656242.1">
    <property type="nucleotide sequence ID" value="NZ_CADCUP010000017.1"/>
</dbReference>
<organism evidence="6">
    <name type="scientific">uncultured Nocardioides sp</name>
    <dbReference type="NCBI Taxonomy" id="198441"/>
    <lineage>
        <taxon>Bacteria</taxon>
        <taxon>Bacillati</taxon>
        <taxon>Actinomycetota</taxon>
        <taxon>Actinomycetes</taxon>
        <taxon>Propionibacteriales</taxon>
        <taxon>Nocardioidaceae</taxon>
        <taxon>Nocardioides</taxon>
        <taxon>environmental samples</taxon>
    </lineage>
</organism>
<evidence type="ECO:0000313" key="6">
    <source>
        <dbReference type="EMBL" id="CAA9403080.1"/>
    </source>
</evidence>
<evidence type="ECO:0000256" key="2">
    <source>
        <dbReference type="ARBA" id="ARBA00022723"/>
    </source>
</evidence>
<dbReference type="InterPro" id="IPR042216">
    <property type="entry name" value="MitoNEET_CISD"/>
</dbReference>
<dbReference type="GO" id="GO:0046872">
    <property type="term" value="F:metal ion binding"/>
    <property type="evidence" value="ECO:0007669"/>
    <property type="project" value="UniProtKB-KW"/>
</dbReference>
<dbReference type="InterPro" id="IPR018967">
    <property type="entry name" value="FeS-contain_CDGSH-typ"/>
</dbReference>
<accession>A0A6J4P2G0</accession>
<dbReference type="EMBL" id="CADCUP010000154">
    <property type="protein sequence ID" value="CAA9403080.1"/>
    <property type="molecule type" value="Genomic_DNA"/>
</dbReference>
<dbReference type="GO" id="GO:0005737">
    <property type="term" value="C:cytoplasm"/>
    <property type="evidence" value="ECO:0007669"/>
    <property type="project" value="UniProtKB-ARBA"/>
</dbReference>
<gene>
    <name evidence="6" type="ORF">AVDCRST_MAG06-2326</name>
</gene>
<keyword evidence="2" id="KW-0479">Metal-binding</keyword>
<proteinExistence type="predicted"/>
<evidence type="ECO:0000256" key="3">
    <source>
        <dbReference type="ARBA" id="ARBA00023004"/>
    </source>
</evidence>
<protein>
    <recommendedName>
        <fullName evidence="5">Iron-binding zinc finger CDGSH type domain-containing protein</fullName>
    </recommendedName>
</protein>
<reference evidence="6" key="1">
    <citation type="submission" date="2020-02" db="EMBL/GenBank/DDBJ databases">
        <authorList>
            <person name="Meier V. D."/>
        </authorList>
    </citation>
    <scope>NUCLEOTIDE SEQUENCE</scope>
    <source>
        <strain evidence="6">AVDCRST_MAG06</strain>
    </source>
</reference>
<feature type="domain" description="Iron-binding zinc finger CDGSH type" evidence="5">
    <location>
        <begin position="23"/>
        <end position="67"/>
    </location>
</feature>
<keyword evidence="1" id="KW-0001">2Fe-2S</keyword>
<evidence type="ECO:0000256" key="1">
    <source>
        <dbReference type="ARBA" id="ARBA00022714"/>
    </source>
</evidence>
<keyword evidence="3" id="KW-0408">Iron</keyword>